<evidence type="ECO:0000256" key="6">
    <source>
        <dbReference type="ARBA" id="ARBA00022826"/>
    </source>
</evidence>
<feature type="transmembrane region" description="Helical" evidence="14">
    <location>
        <begin position="303"/>
        <end position="319"/>
    </location>
</feature>
<sequence length="427" mass="49406">MNNIVNLQNRTRTFGVRVVEKLKTFSERWFSHILLMICLIIYAAIGAALFQWVEAPVEVEVKQSIASMRKVVLNDLLRFRNVNDVMWLEKSYDILYQYELQLHDRGLSDDLEEYEVEPVWTFWGSLFYAGTIFTTIGYGHIVPVTTAGQVATILYAFIGIPILLMVLADLGKLFTRWIKAIIYYIKVFGRTGRIRKARRMGRRATVVPLQYMSITLNKMAYMVPYQGRDSDRKLKEESWDKKIKKMEDIEDLEPKQYAMSLDEEVDEEFNIPVSLALFILMIYMMLGAFLFTLWEDWTFFESFYFIFISMSTIGFGDYVPTHQMFMMASFIYLLFGLAFTSMVINVVQEKLSSYFEAAKLQIGTTIGLDNNLLMEDYLVSEGGSSPERRGSKSSRRNSKSTRSSPSVARELEKDDIEVQTRGADTTL</sequence>
<dbReference type="Gene3D" id="1.10.287.70">
    <property type="match status" value="1"/>
</dbReference>
<feature type="transmembrane region" description="Helical" evidence="14">
    <location>
        <begin position="120"/>
        <end position="138"/>
    </location>
</feature>
<dbReference type="GO" id="GO:0005886">
    <property type="term" value="C:plasma membrane"/>
    <property type="evidence" value="ECO:0007669"/>
    <property type="project" value="TreeGrafter"/>
</dbReference>
<dbReference type="EMBL" id="JAFNEN010000025">
    <property type="protein sequence ID" value="KAG8199661.1"/>
    <property type="molecule type" value="Genomic_DNA"/>
</dbReference>
<feature type="region of interest" description="Disordered" evidence="13">
    <location>
        <begin position="381"/>
        <end position="427"/>
    </location>
</feature>
<keyword evidence="3 12" id="KW-0813">Transport</keyword>
<dbReference type="PANTHER" id="PTHR11003:SF335">
    <property type="entry name" value="POTASSIUM CHANNEL DOMAIN-CONTAINING PROTEIN"/>
    <property type="match status" value="1"/>
</dbReference>
<evidence type="ECO:0000313" key="16">
    <source>
        <dbReference type="EMBL" id="KAG8199661.1"/>
    </source>
</evidence>
<keyword evidence="7" id="KW-0630">Potassium</keyword>
<accession>A0AAV6VW21</accession>
<dbReference type="InterPro" id="IPR003280">
    <property type="entry name" value="2pore_dom_K_chnl"/>
</dbReference>
<proteinExistence type="inferred from homology"/>
<keyword evidence="11 12" id="KW-0407">Ion channel</keyword>
<keyword evidence="17" id="KW-1185">Reference proteome</keyword>
<comment type="similarity">
    <text evidence="2 12">Belongs to the two pore domain potassium channel (TC 1.A.1.8) family.</text>
</comment>
<feature type="domain" description="Potassium channel" evidence="15">
    <location>
        <begin position="119"/>
        <end position="175"/>
    </location>
</feature>
<evidence type="ECO:0000256" key="9">
    <source>
        <dbReference type="ARBA" id="ARBA00023065"/>
    </source>
</evidence>
<evidence type="ECO:0000256" key="10">
    <source>
        <dbReference type="ARBA" id="ARBA00023136"/>
    </source>
</evidence>
<dbReference type="PRINTS" id="PR01095">
    <property type="entry name" value="TASKCHANNEL"/>
</dbReference>
<dbReference type="GO" id="GO:0030322">
    <property type="term" value="P:stabilization of membrane potential"/>
    <property type="evidence" value="ECO:0007669"/>
    <property type="project" value="TreeGrafter"/>
</dbReference>
<evidence type="ECO:0000259" key="15">
    <source>
        <dbReference type="Pfam" id="PF07885"/>
    </source>
</evidence>
<feature type="transmembrane region" description="Helical" evidence="14">
    <location>
        <begin position="150"/>
        <end position="168"/>
    </location>
</feature>
<dbReference type="GO" id="GO:0022841">
    <property type="term" value="F:potassium ion leak channel activity"/>
    <property type="evidence" value="ECO:0007669"/>
    <property type="project" value="TreeGrafter"/>
</dbReference>
<dbReference type="AlphaFoldDB" id="A0AAV6VW21"/>
<evidence type="ECO:0000256" key="7">
    <source>
        <dbReference type="ARBA" id="ARBA00022958"/>
    </source>
</evidence>
<keyword evidence="6" id="KW-0631">Potassium channel</keyword>
<feature type="transmembrane region" description="Helical" evidence="14">
    <location>
        <begin position="325"/>
        <end position="347"/>
    </location>
</feature>
<dbReference type="PANTHER" id="PTHR11003">
    <property type="entry name" value="POTASSIUM CHANNEL, SUBFAMILY K"/>
    <property type="match status" value="1"/>
</dbReference>
<feature type="domain" description="Potassium channel" evidence="15">
    <location>
        <begin position="279"/>
        <end position="351"/>
    </location>
</feature>
<evidence type="ECO:0000256" key="3">
    <source>
        <dbReference type="ARBA" id="ARBA00022448"/>
    </source>
</evidence>
<feature type="transmembrane region" description="Helical" evidence="14">
    <location>
        <begin position="33"/>
        <end position="53"/>
    </location>
</feature>
<dbReference type="Proteomes" id="UP000827092">
    <property type="component" value="Unassembled WGS sequence"/>
</dbReference>
<evidence type="ECO:0000313" key="17">
    <source>
        <dbReference type="Proteomes" id="UP000827092"/>
    </source>
</evidence>
<keyword evidence="9 12" id="KW-0406">Ion transport</keyword>
<evidence type="ECO:0000256" key="12">
    <source>
        <dbReference type="RuleBase" id="RU003857"/>
    </source>
</evidence>
<name>A0AAV6VW21_9ARAC</name>
<evidence type="ECO:0000256" key="11">
    <source>
        <dbReference type="ARBA" id="ARBA00023303"/>
    </source>
</evidence>
<dbReference type="InterPro" id="IPR003092">
    <property type="entry name" value="2pore_dom_K_chnl_TASK"/>
</dbReference>
<dbReference type="Pfam" id="PF07885">
    <property type="entry name" value="Ion_trans_2"/>
    <property type="match status" value="2"/>
</dbReference>
<keyword evidence="5 12" id="KW-0812">Transmembrane</keyword>
<keyword evidence="10 14" id="KW-0472">Membrane</keyword>
<comment type="subcellular location">
    <subcellularLocation>
        <location evidence="1">Membrane</location>
        <topology evidence="1">Multi-pass membrane protein</topology>
    </subcellularLocation>
</comment>
<dbReference type="PRINTS" id="PR01333">
    <property type="entry name" value="2POREKCHANEL"/>
</dbReference>
<keyword evidence="4" id="KW-0633">Potassium transport</keyword>
<evidence type="ECO:0000256" key="1">
    <source>
        <dbReference type="ARBA" id="ARBA00004141"/>
    </source>
</evidence>
<evidence type="ECO:0000256" key="8">
    <source>
        <dbReference type="ARBA" id="ARBA00022989"/>
    </source>
</evidence>
<evidence type="ECO:0000256" key="2">
    <source>
        <dbReference type="ARBA" id="ARBA00006666"/>
    </source>
</evidence>
<feature type="transmembrane region" description="Helical" evidence="14">
    <location>
        <begin position="269"/>
        <end position="291"/>
    </location>
</feature>
<reference evidence="16 17" key="1">
    <citation type="journal article" date="2022" name="Nat. Ecol. Evol.">
        <title>A masculinizing supergene underlies an exaggerated male reproductive morph in a spider.</title>
        <authorList>
            <person name="Hendrickx F."/>
            <person name="De Corte Z."/>
            <person name="Sonet G."/>
            <person name="Van Belleghem S.M."/>
            <person name="Kostlbacher S."/>
            <person name="Vangestel C."/>
        </authorList>
    </citation>
    <scope>NUCLEOTIDE SEQUENCE [LARGE SCALE GENOMIC DNA]</scope>
    <source>
        <strain evidence="16">W744_W776</strain>
    </source>
</reference>
<evidence type="ECO:0000256" key="14">
    <source>
        <dbReference type="SAM" id="Phobius"/>
    </source>
</evidence>
<evidence type="ECO:0000256" key="5">
    <source>
        <dbReference type="ARBA" id="ARBA00022692"/>
    </source>
</evidence>
<dbReference type="SUPFAM" id="SSF81324">
    <property type="entry name" value="Voltage-gated potassium channels"/>
    <property type="match status" value="2"/>
</dbReference>
<dbReference type="InterPro" id="IPR013099">
    <property type="entry name" value="K_chnl_dom"/>
</dbReference>
<organism evidence="16 17">
    <name type="scientific">Oedothorax gibbosus</name>
    <dbReference type="NCBI Taxonomy" id="931172"/>
    <lineage>
        <taxon>Eukaryota</taxon>
        <taxon>Metazoa</taxon>
        <taxon>Ecdysozoa</taxon>
        <taxon>Arthropoda</taxon>
        <taxon>Chelicerata</taxon>
        <taxon>Arachnida</taxon>
        <taxon>Araneae</taxon>
        <taxon>Araneomorphae</taxon>
        <taxon>Entelegynae</taxon>
        <taxon>Araneoidea</taxon>
        <taxon>Linyphiidae</taxon>
        <taxon>Erigoninae</taxon>
        <taxon>Oedothorax</taxon>
    </lineage>
</organism>
<protein>
    <recommendedName>
        <fullName evidence="15">Potassium channel domain-containing protein</fullName>
    </recommendedName>
</protein>
<gene>
    <name evidence="16" type="ORF">JTE90_022114</name>
</gene>
<comment type="caution">
    <text evidence="16">The sequence shown here is derived from an EMBL/GenBank/DDBJ whole genome shotgun (WGS) entry which is preliminary data.</text>
</comment>
<evidence type="ECO:0000256" key="13">
    <source>
        <dbReference type="SAM" id="MobiDB-lite"/>
    </source>
</evidence>
<dbReference type="GO" id="GO:0015271">
    <property type="term" value="F:outward rectifier potassium channel activity"/>
    <property type="evidence" value="ECO:0007669"/>
    <property type="project" value="TreeGrafter"/>
</dbReference>
<evidence type="ECO:0000256" key="4">
    <source>
        <dbReference type="ARBA" id="ARBA00022538"/>
    </source>
</evidence>
<feature type="compositionally biased region" description="Basic and acidic residues" evidence="13">
    <location>
        <begin position="409"/>
        <end position="418"/>
    </location>
</feature>
<keyword evidence="8 14" id="KW-1133">Transmembrane helix</keyword>